<gene>
    <name evidence="1" type="ORF">J1N35_044485</name>
</gene>
<reference evidence="1 2" key="1">
    <citation type="journal article" date="2021" name="Plant Biotechnol. J.">
        <title>Multi-omics assisted identification of the key and species-specific regulatory components of drought-tolerant mechanisms in Gossypium stocksii.</title>
        <authorList>
            <person name="Yu D."/>
            <person name="Ke L."/>
            <person name="Zhang D."/>
            <person name="Wu Y."/>
            <person name="Sun Y."/>
            <person name="Mei J."/>
            <person name="Sun J."/>
            <person name="Sun Y."/>
        </authorList>
    </citation>
    <scope>NUCLEOTIDE SEQUENCE [LARGE SCALE GENOMIC DNA]</scope>
    <source>
        <strain evidence="2">cv. E1</strain>
        <tissue evidence="1">Leaf</tissue>
    </source>
</reference>
<protein>
    <submittedName>
        <fullName evidence="1">Uncharacterized protein</fullName>
    </submittedName>
</protein>
<evidence type="ECO:0000313" key="1">
    <source>
        <dbReference type="EMBL" id="KAH1032311.1"/>
    </source>
</evidence>
<name>A0A9D3U9L7_9ROSI</name>
<organism evidence="1 2">
    <name type="scientific">Gossypium stocksii</name>
    <dbReference type="NCBI Taxonomy" id="47602"/>
    <lineage>
        <taxon>Eukaryota</taxon>
        <taxon>Viridiplantae</taxon>
        <taxon>Streptophyta</taxon>
        <taxon>Embryophyta</taxon>
        <taxon>Tracheophyta</taxon>
        <taxon>Spermatophyta</taxon>
        <taxon>Magnoliopsida</taxon>
        <taxon>eudicotyledons</taxon>
        <taxon>Gunneridae</taxon>
        <taxon>Pentapetalae</taxon>
        <taxon>rosids</taxon>
        <taxon>malvids</taxon>
        <taxon>Malvales</taxon>
        <taxon>Malvaceae</taxon>
        <taxon>Malvoideae</taxon>
        <taxon>Gossypium</taxon>
    </lineage>
</organism>
<comment type="caution">
    <text evidence="1">The sequence shown here is derived from an EMBL/GenBank/DDBJ whole genome shotgun (WGS) entry which is preliminary data.</text>
</comment>
<proteinExistence type="predicted"/>
<dbReference type="Proteomes" id="UP000828251">
    <property type="component" value="Unassembled WGS sequence"/>
</dbReference>
<dbReference type="AlphaFoldDB" id="A0A9D3U9L7"/>
<dbReference type="EMBL" id="JAIQCV010000013">
    <property type="protein sequence ID" value="KAH1032311.1"/>
    <property type="molecule type" value="Genomic_DNA"/>
</dbReference>
<dbReference type="OrthoDB" id="1001260at2759"/>
<feature type="non-terminal residue" evidence="1">
    <location>
        <position position="1"/>
    </location>
</feature>
<accession>A0A9D3U9L7</accession>
<evidence type="ECO:0000313" key="2">
    <source>
        <dbReference type="Proteomes" id="UP000828251"/>
    </source>
</evidence>
<sequence>DKPEVTHEGTSRVNESKISVLTLDYELFKAKLEEENKEMPGHFTHIINGLKVLEKIYPNKETMKKMLNSLPMS</sequence>
<keyword evidence="2" id="KW-1185">Reference proteome</keyword>